<dbReference type="RefSeq" id="WP_307338029.1">
    <property type="nucleotide sequence ID" value="NZ_JAUSUD010000003.1"/>
</dbReference>
<gene>
    <name evidence="2" type="ORF">J2S19_001017</name>
</gene>
<dbReference type="Pfam" id="PF10676">
    <property type="entry name" value="gerPA"/>
    <property type="match status" value="1"/>
</dbReference>
<proteinExistence type="inferred from homology"/>
<sequence length="71" mass="7573">MPAFVGPVDVNESEGIFSVGDAFMLSPKSAEKSSLGSGAGNTGDFIQYKNYFNITKFEDIDVSDQSDSANK</sequence>
<dbReference type="InterPro" id="IPR019618">
    <property type="entry name" value="Spore_germination_GerPA"/>
</dbReference>
<keyword evidence="3" id="KW-1185">Reference proteome</keyword>
<protein>
    <submittedName>
        <fullName evidence="2">Spore germination protein PF</fullName>
    </submittedName>
</protein>
<comment type="caution">
    <text evidence="2">The sequence shown here is derived from an EMBL/GenBank/DDBJ whole genome shotgun (WGS) entry which is preliminary data.</text>
</comment>
<evidence type="ECO:0000313" key="3">
    <source>
        <dbReference type="Proteomes" id="UP001234495"/>
    </source>
</evidence>
<organism evidence="2 3">
    <name type="scientific">Metabacillus malikii</name>
    <dbReference type="NCBI Taxonomy" id="1504265"/>
    <lineage>
        <taxon>Bacteria</taxon>
        <taxon>Bacillati</taxon>
        <taxon>Bacillota</taxon>
        <taxon>Bacilli</taxon>
        <taxon>Bacillales</taxon>
        <taxon>Bacillaceae</taxon>
        <taxon>Metabacillus</taxon>
    </lineage>
</organism>
<reference evidence="2 3" key="1">
    <citation type="submission" date="2023-07" db="EMBL/GenBank/DDBJ databases">
        <title>Genomic Encyclopedia of Type Strains, Phase IV (KMG-IV): sequencing the most valuable type-strain genomes for metagenomic binning, comparative biology and taxonomic classification.</title>
        <authorList>
            <person name="Goeker M."/>
        </authorList>
    </citation>
    <scope>NUCLEOTIDE SEQUENCE [LARGE SCALE GENOMIC DNA]</scope>
    <source>
        <strain evidence="2 3">DSM 29005</strain>
    </source>
</reference>
<dbReference type="Proteomes" id="UP001234495">
    <property type="component" value="Unassembled WGS sequence"/>
</dbReference>
<evidence type="ECO:0000313" key="2">
    <source>
        <dbReference type="EMBL" id="MDQ0229765.1"/>
    </source>
</evidence>
<evidence type="ECO:0000256" key="1">
    <source>
        <dbReference type="ARBA" id="ARBA00008103"/>
    </source>
</evidence>
<dbReference type="PANTHER" id="PTHR37808">
    <property type="entry name" value="SPORE GERMINATION PROTEIN-LIKE PROTEIN YDZR-RELATED"/>
    <property type="match status" value="1"/>
</dbReference>
<accession>A0ABT9ZBX2</accession>
<name>A0ABT9ZBX2_9BACI</name>
<dbReference type="EMBL" id="JAUSUD010000003">
    <property type="protein sequence ID" value="MDQ0229765.1"/>
    <property type="molecule type" value="Genomic_DNA"/>
</dbReference>
<comment type="similarity">
    <text evidence="1">Belongs to the GerPA/GerPF family.</text>
</comment>
<dbReference type="PANTHER" id="PTHR37808:SF1">
    <property type="entry name" value="SPORE GERMINATION PROTEIN-LIKE PROTEIN YDZR"/>
    <property type="match status" value="1"/>
</dbReference>